<organism evidence="12 13">
    <name type="scientific">Absidia repens</name>
    <dbReference type="NCBI Taxonomy" id="90262"/>
    <lineage>
        <taxon>Eukaryota</taxon>
        <taxon>Fungi</taxon>
        <taxon>Fungi incertae sedis</taxon>
        <taxon>Mucoromycota</taxon>
        <taxon>Mucoromycotina</taxon>
        <taxon>Mucoromycetes</taxon>
        <taxon>Mucorales</taxon>
        <taxon>Cunninghamellaceae</taxon>
        <taxon>Absidia</taxon>
    </lineage>
</organism>
<feature type="domain" description="SDE2-like" evidence="11">
    <location>
        <begin position="77"/>
        <end position="178"/>
    </location>
</feature>
<dbReference type="InterPro" id="IPR053822">
    <property type="entry name" value="SDE2-like_dom"/>
</dbReference>
<sequence length="282" mass="30552">MAIQQVILNASSETLCLPFYNAKTTVGDVKSHLCQNYTDGIGSLVVSSLGGKILTDDMTLFETNNTEYLNLSLRLRGGKGGFGSMLRAQGGRMNAQKTTNFEACRDLQGRRIKSVNEAKRLEEELAALPKREQEKRERLEKKIEKALKEREPRKHLFDDHEFLDNREQMVEGVKNAVSGLLKRSHPSSSASSSSASASSSSPSPPSSSHSSSAVTASTPNKRQKTQSAAKKVVSVFDDDDDSDESDEDSSSAEEEETTPVAAPIQSKGKGKAPAAKSTTIKV</sequence>
<name>A0A1X2IB39_9FUNG</name>
<protein>
    <submittedName>
        <fullName evidence="12">Telomere stability and silencing-domain-containing protein</fullName>
    </submittedName>
</protein>
<keyword evidence="9" id="KW-0175">Coiled coil</keyword>
<evidence type="ECO:0000256" key="6">
    <source>
        <dbReference type="ARBA" id="ARBA00023187"/>
    </source>
</evidence>
<keyword evidence="6" id="KW-0508">mRNA splicing</keyword>
<feature type="coiled-coil region" evidence="9">
    <location>
        <begin position="104"/>
        <end position="149"/>
    </location>
</feature>
<dbReference type="GO" id="GO:0006397">
    <property type="term" value="P:mRNA processing"/>
    <property type="evidence" value="ECO:0007669"/>
    <property type="project" value="UniProtKB-KW"/>
</dbReference>
<dbReference type="Proteomes" id="UP000193560">
    <property type="component" value="Unassembled WGS sequence"/>
</dbReference>
<evidence type="ECO:0000259" key="11">
    <source>
        <dbReference type="Pfam" id="PF22782"/>
    </source>
</evidence>
<dbReference type="GO" id="GO:0005634">
    <property type="term" value="C:nucleus"/>
    <property type="evidence" value="ECO:0007669"/>
    <property type="project" value="UniProtKB-SubCell"/>
</dbReference>
<dbReference type="OrthoDB" id="547031at2759"/>
<evidence type="ECO:0000256" key="5">
    <source>
        <dbReference type="ARBA" id="ARBA00022664"/>
    </source>
</evidence>
<proteinExistence type="inferred from homology"/>
<dbReference type="PANTHER" id="PTHR12786">
    <property type="entry name" value="SPLICING FACTOR SF3A-RELATED"/>
    <property type="match status" value="1"/>
</dbReference>
<keyword evidence="8" id="KW-0131">Cell cycle</keyword>
<keyword evidence="7" id="KW-0539">Nucleus</keyword>
<comment type="caution">
    <text evidence="12">The sequence shown here is derived from an EMBL/GenBank/DDBJ whole genome shotgun (WGS) entry which is preliminary data.</text>
</comment>
<dbReference type="STRING" id="90262.A0A1X2IB39"/>
<comment type="subcellular location">
    <subcellularLocation>
        <location evidence="2">Cytoplasm</location>
    </subcellularLocation>
    <subcellularLocation>
        <location evidence="1">Nucleus</location>
    </subcellularLocation>
</comment>
<dbReference type="Pfam" id="PF22782">
    <property type="entry name" value="SDE2"/>
    <property type="match status" value="1"/>
</dbReference>
<feature type="compositionally biased region" description="Acidic residues" evidence="10">
    <location>
        <begin position="236"/>
        <end position="257"/>
    </location>
</feature>
<reference evidence="12 13" key="1">
    <citation type="submission" date="2016-07" db="EMBL/GenBank/DDBJ databases">
        <title>Pervasive Adenine N6-methylation of Active Genes in Fungi.</title>
        <authorList>
            <consortium name="DOE Joint Genome Institute"/>
            <person name="Mondo S.J."/>
            <person name="Dannebaum R.O."/>
            <person name="Kuo R.C."/>
            <person name="Labutti K."/>
            <person name="Haridas S."/>
            <person name="Kuo A."/>
            <person name="Salamov A."/>
            <person name="Ahrendt S.R."/>
            <person name="Lipzen A."/>
            <person name="Sullivan W."/>
            <person name="Andreopoulos W.B."/>
            <person name="Clum A."/>
            <person name="Lindquist E."/>
            <person name="Daum C."/>
            <person name="Ramamoorthy G.K."/>
            <person name="Gryganskyi A."/>
            <person name="Culley D."/>
            <person name="Magnuson J.K."/>
            <person name="James T.Y."/>
            <person name="O'Malley M.A."/>
            <person name="Stajich J.E."/>
            <person name="Spatafora J.W."/>
            <person name="Visel A."/>
            <person name="Grigoriev I.V."/>
        </authorList>
    </citation>
    <scope>NUCLEOTIDE SEQUENCE [LARGE SCALE GENOMIC DNA]</scope>
    <source>
        <strain evidence="12 13">NRRL 1336</strain>
    </source>
</reference>
<evidence type="ECO:0000256" key="7">
    <source>
        <dbReference type="ARBA" id="ARBA00023242"/>
    </source>
</evidence>
<evidence type="ECO:0000256" key="3">
    <source>
        <dbReference type="ARBA" id="ARBA00008726"/>
    </source>
</evidence>
<dbReference type="GO" id="GO:0008380">
    <property type="term" value="P:RNA splicing"/>
    <property type="evidence" value="ECO:0007669"/>
    <property type="project" value="UniProtKB-KW"/>
</dbReference>
<dbReference type="InterPro" id="IPR051421">
    <property type="entry name" value="RNA_Proc_DNA_Dmg_Regulator"/>
</dbReference>
<dbReference type="GO" id="GO:0005737">
    <property type="term" value="C:cytoplasm"/>
    <property type="evidence" value="ECO:0007669"/>
    <property type="project" value="UniProtKB-SubCell"/>
</dbReference>
<dbReference type="PANTHER" id="PTHR12786:SF1">
    <property type="entry name" value="SPLICING REGULATOR SDE2"/>
    <property type="match status" value="1"/>
</dbReference>
<dbReference type="AlphaFoldDB" id="A0A1X2IB39"/>
<keyword evidence="4" id="KW-0963">Cytoplasm</keyword>
<evidence type="ECO:0000256" key="1">
    <source>
        <dbReference type="ARBA" id="ARBA00004123"/>
    </source>
</evidence>
<evidence type="ECO:0000256" key="4">
    <source>
        <dbReference type="ARBA" id="ARBA00022490"/>
    </source>
</evidence>
<evidence type="ECO:0000256" key="9">
    <source>
        <dbReference type="SAM" id="Coils"/>
    </source>
</evidence>
<dbReference type="EMBL" id="MCGE01000017">
    <property type="protein sequence ID" value="ORZ13153.1"/>
    <property type="molecule type" value="Genomic_DNA"/>
</dbReference>
<evidence type="ECO:0000256" key="8">
    <source>
        <dbReference type="ARBA" id="ARBA00023306"/>
    </source>
</evidence>
<feature type="compositionally biased region" description="Low complexity" evidence="10">
    <location>
        <begin position="186"/>
        <end position="213"/>
    </location>
</feature>
<gene>
    <name evidence="12" type="ORF">BCR42DRAFT_419293</name>
</gene>
<keyword evidence="5" id="KW-0507">mRNA processing</keyword>
<evidence type="ECO:0000256" key="10">
    <source>
        <dbReference type="SAM" id="MobiDB-lite"/>
    </source>
</evidence>
<keyword evidence="13" id="KW-1185">Reference proteome</keyword>
<feature type="compositionally biased region" description="Polar residues" evidence="10">
    <location>
        <begin position="214"/>
        <end position="228"/>
    </location>
</feature>
<feature type="region of interest" description="Disordered" evidence="10">
    <location>
        <begin position="180"/>
        <end position="282"/>
    </location>
</feature>
<evidence type="ECO:0000313" key="13">
    <source>
        <dbReference type="Proteomes" id="UP000193560"/>
    </source>
</evidence>
<comment type="similarity">
    <text evidence="3">Belongs to the SDE2 family.</text>
</comment>
<evidence type="ECO:0000313" key="12">
    <source>
        <dbReference type="EMBL" id="ORZ13153.1"/>
    </source>
</evidence>
<evidence type="ECO:0000256" key="2">
    <source>
        <dbReference type="ARBA" id="ARBA00004496"/>
    </source>
</evidence>
<accession>A0A1X2IB39</accession>